<gene>
    <name evidence="9" type="ORF">F0562_009992</name>
</gene>
<reference evidence="9 10" key="1">
    <citation type="submission" date="2019-09" db="EMBL/GenBank/DDBJ databases">
        <title>A chromosome-level genome assembly of the Chinese tupelo Nyssa sinensis.</title>
        <authorList>
            <person name="Yang X."/>
            <person name="Kang M."/>
            <person name="Yang Y."/>
            <person name="Xiong H."/>
            <person name="Wang M."/>
            <person name="Zhang Z."/>
            <person name="Wang Z."/>
            <person name="Wu H."/>
            <person name="Ma T."/>
            <person name="Liu J."/>
            <person name="Xi Z."/>
        </authorList>
    </citation>
    <scope>NUCLEOTIDE SEQUENCE [LARGE SCALE GENOMIC DNA]</scope>
    <source>
        <strain evidence="9">J267</strain>
        <tissue evidence="9">Leaf</tissue>
    </source>
</reference>
<keyword evidence="5 7" id="KW-1133">Transmembrane helix</keyword>
<evidence type="ECO:0000256" key="6">
    <source>
        <dbReference type="ARBA" id="ARBA00023136"/>
    </source>
</evidence>
<name>A0A5J4ZZT4_9ASTE</name>
<dbReference type="InterPro" id="IPR023214">
    <property type="entry name" value="HAD_sf"/>
</dbReference>
<dbReference type="SUPFAM" id="SSF81665">
    <property type="entry name" value="Calcium ATPase, transmembrane domain M"/>
    <property type="match status" value="2"/>
</dbReference>
<feature type="transmembrane region" description="Helical" evidence="7">
    <location>
        <begin position="68"/>
        <end position="88"/>
    </location>
</feature>
<dbReference type="AlphaFoldDB" id="A0A5J4ZZT4"/>
<dbReference type="Gene3D" id="3.40.50.1000">
    <property type="entry name" value="HAD superfamily/HAD-like"/>
    <property type="match status" value="1"/>
</dbReference>
<feature type="domain" description="Cation-transporting P-type ATPase C-terminal" evidence="8">
    <location>
        <begin position="278"/>
        <end position="448"/>
    </location>
</feature>
<evidence type="ECO:0000256" key="3">
    <source>
        <dbReference type="ARBA" id="ARBA00022723"/>
    </source>
</evidence>
<keyword evidence="2 7" id="KW-0812">Transmembrane</keyword>
<evidence type="ECO:0000256" key="2">
    <source>
        <dbReference type="ARBA" id="ARBA00022692"/>
    </source>
</evidence>
<dbReference type="InterPro" id="IPR001757">
    <property type="entry name" value="P_typ_ATPase"/>
</dbReference>
<keyword evidence="4" id="KW-0460">Magnesium</keyword>
<feature type="transmembrane region" description="Helical" evidence="7">
    <location>
        <begin position="399"/>
        <end position="422"/>
    </location>
</feature>
<comment type="subcellular location">
    <subcellularLocation>
        <location evidence="1">Membrane</location>
    </subcellularLocation>
</comment>
<evidence type="ECO:0000259" key="8">
    <source>
        <dbReference type="Pfam" id="PF00689"/>
    </source>
</evidence>
<dbReference type="SUPFAM" id="SSF56784">
    <property type="entry name" value="HAD-like"/>
    <property type="match status" value="1"/>
</dbReference>
<dbReference type="Proteomes" id="UP000325577">
    <property type="component" value="Linkage Group LG4"/>
</dbReference>
<keyword evidence="6 7" id="KW-0472">Membrane</keyword>
<evidence type="ECO:0000256" key="5">
    <source>
        <dbReference type="ARBA" id="ARBA00022989"/>
    </source>
</evidence>
<dbReference type="EMBL" id="CM018047">
    <property type="protein sequence ID" value="KAA8523569.1"/>
    <property type="molecule type" value="Genomic_DNA"/>
</dbReference>
<feature type="transmembrane region" description="Helical" evidence="7">
    <location>
        <begin position="359"/>
        <end position="379"/>
    </location>
</feature>
<evidence type="ECO:0000313" key="10">
    <source>
        <dbReference type="Proteomes" id="UP000325577"/>
    </source>
</evidence>
<dbReference type="InterPro" id="IPR023298">
    <property type="entry name" value="ATPase_P-typ_TM_dom_sf"/>
</dbReference>
<dbReference type="PANTHER" id="PTHR24093:SF432">
    <property type="entry name" value="CALCIUM-TRANSPORTING ATPASE 12, PLASMA MEMBRANE-TYPE-LIKE"/>
    <property type="match status" value="1"/>
</dbReference>
<evidence type="ECO:0000256" key="4">
    <source>
        <dbReference type="ARBA" id="ARBA00022842"/>
    </source>
</evidence>
<dbReference type="GO" id="GO:0005524">
    <property type="term" value="F:ATP binding"/>
    <property type="evidence" value="ECO:0007669"/>
    <property type="project" value="InterPro"/>
</dbReference>
<sequence>MDALGALGMAASVSDPPPSDQIQFGGAAGPLITKTMWRNIVFQSLYQVTVLLILDLKGKAILDEDEKVLKAMIFNCYVLCQLFVLIINAGEIKKMNVLEGLLLHNNCWFLVVIGTILTLQVAAIEIPAAVIHAGRPEEDVKGAVIEASEFRNTSEEDRMKMIDKIRVMANTSPTDKLSMVQCPRRNGEVVAVTGTCSRDSSSLKEADVGLCMGDNSAEAAKESSDIVILDLNFVTIYEILKLGRCVCNNLKKLIQSQLILNIAEFYINLILVVSTSEVPLSPFQLLCVNLIMDALGALGMAASVSDPPPSDQIQFGGAAGPLITKTMWRNIVFQSLYQVTVLLILDLKGKAILDEDEKVLKAMIFNCYVLCQLFVLISNAGDIKKMNVLEGLLLHNNCWFLVVVGTILILQVAAIEIPAAVIHAGRLNPKQWCICVGIAASSMPIGWAARCASFSAQAL</sequence>
<dbReference type="Pfam" id="PF00689">
    <property type="entry name" value="Cation_ATPase_C"/>
    <property type="match status" value="2"/>
</dbReference>
<proteinExistence type="predicted"/>
<protein>
    <recommendedName>
        <fullName evidence="8">Cation-transporting P-type ATPase C-terminal domain-containing protein</fullName>
    </recommendedName>
</protein>
<dbReference type="GO" id="GO:0005388">
    <property type="term" value="F:P-type calcium transporter activity"/>
    <property type="evidence" value="ECO:0007669"/>
    <property type="project" value="TreeGrafter"/>
</dbReference>
<keyword evidence="10" id="KW-1185">Reference proteome</keyword>
<dbReference type="GO" id="GO:0005886">
    <property type="term" value="C:plasma membrane"/>
    <property type="evidence" value="ECO:0007669"/>
    <property type="project" value="TreeGrafter"/>
</dbReference>
<accession>A0A5J4ZZT4</accession>
<dbReference type="PANTHER" id="PTHR24093">
    <property type="entry name" value="CATION TRANSPORTING ATPASE"/>
    <property type="match status" value="1"/>
</dbReference>
<feature type="domain" description="Cation-transporting P-type ATPase C-terminal" evidence="8">
    <location>
        <begin position="28"/>
        <end position="128"/>
    </location>
</feature>
<dbReference type="Gene3D" id="1.20.1110.10">
    <property type="entry name" value="Calcium-transporting ATPase, transmembrane domain"/>
    <property type="match status" value="2"/>
</dbReference>
<dbReference type="GO" id="GO:0046872">
    <property type="term" value="F:metal ion binding"/>
    <property type="evidence" value="ECO:0007669"/>
    <property type="project" value="UniProtKB-KW"/>
</dbReference>
<dbReference type="InterPro" id="IPR006068">
    <property type="entry name" value="ATPase_P-typ_cation-transptr_C"/>
</dbReference>
<evidence type="ECO:0000256" key="7">
    <source>
        <dbReference type="SAM" id="Phobius"/>
    </source>
</evidence>
<feature type="transmembrane region" description="Helical" evidence="7">
    <location>
        <begin position="108"/>
        <end position="131"/>
    </location>
</feature>
<dbReference type="InterPro" id="IPR036412">
    <property type="entry name" value="HAD-like_sf"/>
</dbReference>
<keyword evidence="3" id="KW-0479">Metal-binding</keyword>
<dbReference type="NCBIfam" id="TIGR01494">
    <property type="entry name" value="ATPase_P-type"/>
    <property type="match status" value="1"/>
</dbReference>
<evidence type="ECO:0000313" key="9">
    <source>
        <dbReference type="EMBL" id="KAA8523569.1"/>
    </source>
</evidence>
<dbReference type="GO" id="GO:0016887">
    <property type="term" value="F:ATP hydrolysis activity"/>
    <property type="evidence" value="ECO:0007669"/>
    <property type="project" value="InterPro"/>
</dbReference>
<dbReference type="OrthoDB" id="1739713at2759"/>
<evidence type="ECO:0000256" key="1">
    <source>
        <dbReference type="ARBA" id="ARBA00004370"/>
    </source>
</evidence>
<organism evidence="9 10">
    <name type="scientific">Nyssa sinensis</name>
    <dbReference type="NCBI Taxonomy" id="561372"/>
    <lineage>
        <taxon>Eukaryota</taxon>
        <taxon>Viridiplantae</taxon>
        <taxon>Streptophyta</taxon>
        <taxon>Embryophyta</taxon>
        <taxon>Tracheophyta</taxon>
        <taxon>Spermatophyta</taxon>
        <taxon>Magnoliopsida</taxon>
        <taxon>eudicotyledons</taxon>
        <taxon>Gunneridae</taxon>
        <taxon>Pentapetalae</taxon>
        <taxon>asterids</taxon>
        <taxon>Cornales</taxon>
        <taxon>Nyssaceae</taxon>
        <taxon>Nyssa</taxon>
    </lineage>
</organism>